<organism evidence="2 3">
    <name type="scientific">Streptomyces yaizuensis</name>
    <dbReference type="NCBI Taxonomy" id="2989713"/>
    <lineage>
        <taxon>Bacteria</taxon>
        <taxon>Bacillati</taxon>
        <taxon>Actinomycetota</taxon>
        <taxon>Actinomycetes</taxon>
        <taxon>Kitasatosporales</taxon>
        <taxon>Streptomycetaceae</taxon>
        <taxon>Streptomyces</taxon>
    </lineage>
</organism>
<protein>
    <submittedName>
        <fullName evidence="2">Uncharacterized protein</fullName>
    </submittedName>
</protein>
<sequence>MSKDQGLTSRPAHVTLPLLATRTSTQRTSPDRIRVAR</sequence>
<accession>A0ABQ5P993</accession>
<proteinExistence type="predicted"/>
<dbReference type="EMBL" id="BSBI01000016">
    <property type="protein sequence ID" value="GLF98811.1"/>
    <property type="molecule type" value="Genomic_DNA"/>
</dbReference>
<gene>
    <name evidence="2" type="ORF">SYYSPA8_30960</name>
</gene>
<evidence type="ECO:0000256" key="1">
    <source>
        <dbReference type="SAM" id="MobiDB-lite"/>
    </source>
</evidence>
<feature type="region of interest" description="Disordered" evidence="1">
    <location>
        <begin position="1"/>
        <end position="37"/>
    </location>
</feature>
<evidence type="ECO:0000313" key="3">
    <source>
        <dbReference type="Proteomes" id="UP001291653"/>
    </source>
</evidence>
<dbReference type="Proteomes" id="UP001291653">
    <property type="component" value="Unassembled WGS sequence"/>
</dbReference>
<name>A0ABQ5P993_9ACTN</name>
<reference evidence="2 3" key="1">
    <citation type="submission" date="2022-10" db="EMBL/GenBank/DDBJ databases">
        <title>Draft genome sequence of Streptomyces sp. YSPA8.</title>
        <authorList>
            <person name="Moriuchi R."/>
            <person name="Dohra H."/>
            <person name="Yamamura H."/>
            <person name="Kodani S."/>
        </authorList>
    </citation>
    <scope>NUCLEOTIDE SEQUENCE [LARGE SCALE GENOMIC DNA]</scope>
    <source>
        <strain evidence="2 3">YSPA8</strain>
    </source>
</reference>
<keyword evidence="3" id="KW-1185">Reference proteome</keyword>
<evidence type="ECO:0000313" key="2">
    <source>
        <dbReference type="EMBL" id="GLF98811.1"/>
    </source>
</evidence>
<comment type="caution">
    <text evidence="2">The sequence shown here is derived from an EMBL/GenBank/DDBJ whole genome shotgun (WGS) entry which is preliminary data.</text>
</comment>